<comment type="caution">
    <text evidence="2">The sequence shown here is derived from an EMBL/GenBank/DDBJ whole genome shotgun (WGS) entry which is preliminary data.</text>
</comment>
<accession>A0A3N0YZQ2</accession>
<proteinExistence type="predicted"/>
<dbReference type="EMBL" id="RJVU01018281">
    <property type="protein sequence ID" value="ROL51779.1"/>
    <property type="molecule type" value="Genomic_DNA"/>
</dbReference>
<organism evidence="2 3">
    <name type="scientific">Anabarilius grahami</name>
    <name type="common">Kanglang fish</name>
    <name type="synonym">Barilius grahami</name>
    <dbReference type="NCBI Taxonomy" id="495550"/>
    <lineage>
        <taxon>Eukaryota</taxon>
        <taxon>Metazoa</taxon>
        <taxon>Chordata</taxon>
        <taxon>Craniata</taxon>
        <taxon>Vertebrata</taxon>
        <taxon>Euteleostomi</taxon>
        <taxon>Actinopterygii</taxon>
        <taxon>Neopterygii</taxon>
        <taxon>Teleostei</taxon>
        <taxon>Ostariophysi</taxon>
        <taxon>Cypriniformes</taxon>
        <taxon>Xenocyprididae</taxon>
        <taxon>Xenocypridinae</taxon>
        <taxon>Xenocypridinae incertae sedis</taxon>
        <taxon>Anabarilius</taxon>
    </lineage>
</organism>
<reference evidence="2 3" key="1">
    <citation type="submission" date="2018-10" db="EMBL/GenBank/DDBJ databases">
        <title>Genome assembly for a Yunnan-Guizhou Plateau 3E fish, Anabarilius grahami (Regan), and its evolutionary and genetic applications.</title>
        <authorList>
            <person name="Jiang W."/>
        </authorList>
    </citation>
    <scope>NUCLEOTIDE SEQUENCE [LARGE SCALE GENOMIC DNA]</scope>
    <source>
        <strain evidence="2">AG-KIZ</strain>
        <tissue evidence="2">Muscle</tissue>
    </source>
</reference>
<evidence type="ECO:0000313" key="2">
    <source>
        <dbReference type="EMBL" id="ROL51779.1"/>
    </source>
</evidence>
<keyword evidence="3" id="KW-1185">Reference proteome</keyword>
<evidence type="ECO:0000313" key="3">
    <source>
        <dbReference type="Proteomes" id="UP000281406"/>
    </source>
</evidence>
<protein>
    <submittedName>
        <fullName evidence="2">Uncharacterized protein</fullName>
    </submittedName>
</protein>
<dbReference type="AlphaFoldDB" id="A0A3N0YZQ2"/>
<sequence>MRHRYRTRTDNPECLNCFHNMKCLHTRLESGRQIAFRMNYEWLNALKFCPFFRGSPLQDEQIERSRCRLLHHDFSASPPSFNLRESSAQITPIVRLRRMAISSKLPVYWKSVCLKMKGFTPAAYTPSRFQHLPATARSSGSPRLPHPHLMMEIILLIATSRQSDPDHTLVACPSEDQDQASHTQRE</sequence>
<name>A0A3N0YZQ2_ANAGA</name>
<gene>
    <name evidence="2" type="ORF">DPX16_19298</name>
</gene>
<dbReference type="Proteomes" id="UP000281406">
    <property type="component" value="Unassembled WGS sequence"/>
</dbReference>
<evidence type="ECO:0000256" key="1">
    <source>
        <dbReference type="SAM" id="MobiDB-lite"/>
    </source>
</evidence>
<feature type="region of interest" description="Disordered" evidence="1">
    <location>
        <begin position="166"/>
        <end position="186"/>
    </location>
</feature>